<evidence type="ECO:0000313" key="1">
    <source>
        <dbReference type="EMBL" id="MBD3364211.1"/>
    </source>
</evidence>
<accession>A0A9D5QCP9</accession>
<protein>
    <recommendedName>
        <fullName evidence="3">Outer membrane protein beta-barrel domain-containing protein</fullName>
    </recommendedName>
</protein>
<organism evidence="1 2">
    <name type="scientific">candidate division WOR-3 bacterium</name>
    <dbReference type="NCBI Taxonomy" id="2052148"/>
    <lineage>
        <taxon>Bacteria</taxon>
        <taxon>Bacteria division WOR-3</taxon>
    </lineage>
</organism>
<evidence type="ECO:0000313" key="2">
    <source>
        <dbReference type="Proteomes" id="UP000630660"/>
    </source>
</evidence>
<gene>
    <name evidence="1" type="ORF">GF359_03250</name>
</gene>
<dbReference type="AlphaFoldDB" id="A0A9D5QCP9"/>
<comment type="caution">
    <text evidence="1">The sequence shown here is derived from an EMBL/GenBank/DDBJ whole genome shotgun (WGS) entry which is preliminary data.</text>
</comment>
<reference evidence="1" key="1">
    <citation type="submission" date="2019-11" db="EMBL/GenBank/DDBJ databases">
        <title>Microbial mats filling the niche in hypersaline microbial mats.</title>
        <authorList>
            <person name="Wong H.L."/>
            <person name="Macleod F.I."/>
            <person name="White R.A. III"/>
            <person name="Burns B.P."/>
        </authorList>
    </citation>
    <scope>NUCLEOTIDE SEQUENCE</scope>
    <source>
        <strain evidence="1">Bin_327</strain>
    </source>
</reference>
<name>A0A9D5QCP9_UNCW3</name>
<proteinExistence type="predicted"/>
<sequence>MSFILACCLFGLGFEAGGGLTYEVPRGADVDEYTPALSWGAEIGLRDILPGIGFDVGMRLFGLEFEDRFDTTWQVRRWEGYFFDGSAVFESWPYIKGPLGLKIRAGGSCVPWKWYSDDELIPVVPEDTTQDTTYMEAVDFGVLLGASIMYRPVRFLILDLGLNHRHVLSLDADKYGEEDVDERFLEVYIGARARF</sequence>
<dbReference type="Proteomes" id="UP000630660">
    <property type="component" value="Unassembled WGS sequence"/>
</dbReference>
<dbReference type="EMBL" id="WJKJ01000103">
    <property type="protein sequence ID" value="MBD3364211.1"/>
    <property type="molecule type" value="Genomic_DNA"/>
</dbReference>
<evidence type="ECO:0008006" key="3">
    <source>
        <dbReference type="Google" id="ProtNLM"/>
    </source>
</evidence>